<evidence type="ECO:0000256" key="2">
    <source>
        <dbReference type="ARBA" id="ARBA00022946"/>
    </source>
</evidence>
<proteinExistence type="evidence at transcript level"/>
<dbReference type="OrthoDB" id="5835618at2759"/>
<comment type="similarity">
    <text evidence="6">Belongs to the mitochondrion-specific ribosomal protein mL37 family.</text>
</comment>
<evidence type="ECO:0000256" key="6">
    <source>
        <dbReference type="ARBA" id="ARBA00037985"/>
    </source>
</evidence>
<dbReference type="Pfam" id="PF07147">
    <property type="entry name" value="PDCD9"/>
    <property type="match status" value="1"/>
</dbReference>
<comment type="subcellular location">
    <subcellularLocation>
        <location evidence="1">Mitochondrion</location>
    </subcellularLocation>
</comment>
<dbReference type="InterPro" id="IPR010793">
    <property type="entry name" value="Ribosomal_mL37/mL65"/>
</dbReference>
<evidence type="ECO:0000256" key="4">
    <source>
        <dbReference type="ARBA" id="ARBA00023128"/>
    </source>
</evidence>
<evidence type="ECO:0000313" key="9">
    <source>
        <dbReference type="EMBL" id="JAA47335.1"/>
    </source>
</evidence>
<evidence type="ECO:0000256" key="3">
    <source>
        <dbReference type="ARBA" id="ARBA00022980"/>
    </source>
</evidence>
<dbReference type="GeneID" id="112314590"/>
<keyword evidence="5" id="KW-0687">Ribonucleoprotein</keyword>
<keyword evidence="3 9" id="KW-0689">Ribosomal protein</keyword>
<dbReference type="PANTHER" id="PTHR15889:SF2">
    <property type="entry name" value="LARGE RIBOSOMAL SUBUNIT PROTEIN ML37"/>
    <property type="match status" value="1"/>
</dbReference>
<dbReference type="EMBL" id="GABZ01006190">
    <property type="protein sequence ID" value="JAA47335.1"/>
    <property type="molecule type" value="mRNA"/>
</dbReference>
<name>K9IJT9_DESRO</name>
<dbReference type="GO" id="GO:1990904">
    <property type="term" value="C:ribonucleoprotein complex"/>
    <property type="evidence" value="ECO:0007669"/>
    <property type="project" value="UniProtKB-KW"/>
</dbReference>
<dbReference type="KEGG" id="dro:112314590"/>
<dbReference type="PANTHER" id="PTHR15889">
    <property type="entry name" value="MITOCHONDRIAL RIBOSOMAL PROTEIN L37"/>
    <property type="match status" value="1"/>
</dbReference>
<dbReference type="GO" id="GO:0006412">
    <property type="term" value="P:translation"/>
    <property type="evidence" value="ECO:0007669"/>
    <property type="project" value="InterPro"/>
</dbReference>
<keyword evidence="4" id="KW-0496">Mitochondrion</keyword>
<dbReference type="AlphaFoldDB" id="K9IJT9"/>
<accession>K9IJT9</accession>
<evidence type="ECO:0000256" key="1">
    <source>
        <dbReference type="ARBA" id="ARBA00004173"/>
    </source>
</evidence>
<evidence type="ECO:0000256" key="8">
    <source>
        <dbReference type="ARBA" id="ARBA00041617"/>
    </source>
</evidence>
<evidence type="ECO:0000256" key="5">
    <source>
        <dbReference type="ARBA" id="ARBA00023274"/>
    </source>
</evidence>
<organism evidence="9">
    <name type="scientific">Desmodus rotundus</name>
    <name type="common">Vampire bat</name>
    <dbReference type="NCBI Taxonomy" id="9430"/>
    <lineage>
        <taxon>Eukaryota</taxon>
        <taxon>Metazoa</taxon>
        <taxon>Chordata</taxon>
        <taxon>Craniata</taxon>
        <taxon>Vertebrata</taxon>
        <taxon>Euteleostomi</taxon>
        <taxon>Mammalia</taxon>
        <taxon>Eutheria</taxon>
        <taxon>Laurasiatheria</taxon>
        <taxon>Chiroptera</taxon>
        <taxon>Yangochiroptera</taxon>
        <taxon>Phyllostomidae</taxon>
        <taxon>Desmodontinae</taxon>
        <taxon>Desmodus</taxon>
    </lineage>
</organism>
<sequence>MALASGPARRALAHPGRLGLGGYGAPRRGAYEWGVRSTRKPEPPPLDRVYEIPGLEPITYAGKMHFVPWLARPVFPPWDPGWTHPKFRRVPPIHEHPLYKDQVCHTFHQRCSLLEGVKQALWLTKAKLIEGLPKKVLSLLDDPRNHIENQDERVLNVICHARLWHCTGDIPKRETYCPIIVDSLIQLCKSQIPKHPSLARRMCAKNYRLSTTWNRESLLLQVCGSGGTRLNARDPLPPIASREEVEATQNHVLETFYPISPTIGLQECNVYDEKDDTGFQEGYPYPYAHTLYLLEAANVRTYRFLPDRLRAKMILFAFGSALAQARLLYGNDTKVLEQPVVVQCVGTDGRVFQFLVLQLNTTDLASNEGVKNLVWVDSDQLLYQHFWCLPVIKKKVVVEPVGPTGFQPETFKKFLALYLHGAVGAKEPSEA</sequence>
<keyword evidence="2" id="KW-0809">Transit peptide</keyword>
<dbReference type="RefSeq" id="XP_024426938.2">
    <property type="nucleotide sequence ID" value="XM_024571170.3"/>
</dbReference>
<dbReference type="GO" id="GO:0005840">
    <property type="term" value="C:ribosome"/>
    <property type="evidence" value="ECO:0007669"/>
    <property type="project" value="UniProtKB-KW"/>
</dbReference>
<dbReference type="GO" id="GO:0003735">
    <property type="term" value="F:structural constituent of ribosome"/>
    <property type="evidence" value="ECO:0007669"/>
    <property type="project" value="InterPro"/>
</dbReference>
<dbReference type="CTD" id="51253"/>
<reference evidence="9" key="1">
    <citation type="submission" date="2012-11" db="EMBL/GenBank/DDBJ databases">
        <title>The Vampirome: Transcriptome and Proteome Analysis of the Submandibular and Accessory Glands of the Vampire Bat and Vector of Human Rabies, Desmodus rotundus.</title>
        <authorList>
            <person name="Francischetti I.M.B."/>
            <person name="Assumpcao T.C.F."/>
            <person name="Ma D."/>
            <person name="Vicente E.C."/>
            <person name="Ribeiro J.M.C."/>
        </authorList>
    </citation>
    <scope>NUCLEOTIDE SEQUENCE</scope>
    <source>
        <tissue evidence="9">Salivary gland</tissue>
    </source>
</reference>
<dbReference type="GO" id="GO:0005739">
    <property type="term" value="C:mitochondrion"/>
    <property type="evidence" value="ECO:0007669"/>
    <property type="project" value="UniProtKB-SubCell"/>
</dbReference>
<evidence type="ECO:0000256" key="7">
    <source>
        <dbReference type="ARBA" id="ARBA00039442"/>
    </source>
</evidence>
<protein>
    <recommendedName>
        <fullName evidence="7">Large ribosomal subunit protein mL37</fullName>
    </recommendedName>
    <alternativeName>
        <fullName evidence="8">39S ribosomal protein L37, mitochondrial</fullName>
    </alternativeName>
</protein>
<dbReference type="InterPro" id="IPR052482">
    <property type="entry name" value="mtLSU_mL37"/>
</dbReference>